<evidence type="ECO:0000256" key="5">
    <source>
        <dbReference type="ARBA" id="ARBA00022917"/>
    </source>
</evidence>
<gene>
    <name evidence="9" type="ORF">E5982_08045</name>
</gene>
<dbReference type="Gene3D" id="1.10.730.10">
    <property type="entry name" value="Isoleucyl-tRNA Synthetase, Domain 1"/>
    <property type="match status" value="1"/>
</dbReference>
<dbReference type="SUPFAM" id="SSF47323">
    <property type="entry name" value="Anticodon-binding domain of a subclass of class I aminoacyl-tRNA synthetases"/>
    <property type="match status" value="1"/>
</dbReference>
<proteinExistence type="inferred from homology"/>
<dbReference type="InterPro" id="IPR009080">
    <property type="entry name" value="tRNAsynth_Ia_anticodon-bd"/>
</dbReference>
<dbReference type="PANTHER" id="PTHR45765:SF1">
    <property type="entry name" value="METHIONINE--TRNA LIGASE, CYTOPLASMIC"/>
    <property type="match status" value="1"/>
</dbReference>
<evidence type="ECO:0000256" key="6">
    <source>
        <dbReference type="ARBA" id="ARBA00023146"/>
    </source>
</evidence>
<comment type="caution">
    <text evidence="9">The sequence shown here is derived from an EMBL/GenBank/DDBJ whole genome shotgun (WGS) entry which is preliminary data.</text>
</comment>
<keyword evidence="3 7" id="KW-0547">Nucleotide-binding</keyword>
<evidence type="ECO:0000259" key="8">
    <source>
        <dbReference type="Pfam" id="PF09334"/>
    </source>
</evidence>
<evidence type="ECO:0000256" key="7">
    <source>
        <dbReference type="RuleBase" id="RU363039"/>
    </source>
</evidence>
<evidence type="ECO:0000256" key="4">
    <source>
        <dbReference type="ARBA" id="ARBA00022840"/>
    </source>
</evidence>
<dbReference type="RefSeq" id="WP_136846068.1">
    <property type="nucleotide sequence ID" value="NZ_SSTM01000006.1"/>
</dbReference>
<evidence type="ECO:0000256" key="2">
    <source>
        <dbReference type="ARBA" id="ARBA00022598"/>
    </source>
</evidence>
<evidence type="ECO:0000313" key="9">
    <source>
        <dbReference type="EMBL" id="TJW09792.1"/>
    </source>
</evidence>
<dbReference type="GO" id="GO:0005524">
    <property type="term" value="F:ATP binding"/>
    <property type="evidence" value="ECO:0007669"/>
    <property type="project" value="UniProtKB-KW"/>
</dbReference>
<protein>
    <submittedName>
        <fullName evidence="9">Methionine--tRNA ligase</fullName>
    </submittedName>
</protein>
<dbReference type="SUPFAM" id="SSF52374">
    <property type="entry name" value="Nucleotidylyl transferase"/>
    <property type="match status" value="1"/>
</dbReference>
<dbReference type="GO" id="GO:0006431">
    <property type="term" value="P:methionyl-tRNA aminoacylation"/>
    <property type="evidence" value="ECO:0007669"/>
    <property type="project" value="TreeGrafter"/>
</dbReference>
<dbReference type="Proteomes" id="UP000309454">
    <property type="component" value="Unassembled WGS sequence"/>
</dbReference>
<dbReference type="OrthoDB" id="9810191at2"/>
<dbReference type="InterPro" id="IPR015413">
    <property type="entry name" value="Methionyl/Leucyl_tRNA_Synth"/>
</dbReference>
<feature type="domain" description="Methionyl/Leucyl tRNA synthetase" evidence="8">
    <location>
        <begin position="315"/>
        <end position="479"/>
    </location>
</feature>
<reference evidence="9 10" key="1">
    <citation type="submission" date="2019-04" db="EMBL/GenBank/DDBJ databases">
        <title>Microbes associate with the intestines of laboratory mice.</title>
        <authorList>
            <person name="Navarre W."/>
            <person name="Wong E."/>
            <person name="Huang K.C."/>
            <person name="Tropini C."/>
            <person name="Ng K."/>
            <person name="Yu B."/>
        </authorList>
    </citation>
    <scope>NUCLEOTIDE SEQUENCE [LARGE SCALE GENOMIC DNA]</scope>
    <source>
        <strain evidence="9 10">NM48_B13</strain>
    </source>
</reference>
<feature type="domain" description="Methionyl/Leucyl tRNA synthetase" evidence="8">
    <location>
        <begin position="17"/>
        <end position="248"/>
    </location>
</feature>
<keyword evidence="10" id="KW-1185">Reference proteome</keyword>
<keyword evidence="6 7" id="KW-0030">Aminoacyl-tRNA synthetase</keyword>
<evidence type="ECO:0000313" key="10">
    <source>
        <dbReference type="Proteomes" id="UP000309454"/>
    </source>
</evidence>
<dbReference type="AlphaFoldDB" id="A0A4T9TGH8"/>
<organism evidence="9 10">
    <name type="scientific">Parvibacter caecicola</name>
    <dbReference type="NCBI Taxonomy" id="747645"/>
    <lineage>
        <taxon>Bacteria</taxon>
        <taxon>Bacillati</taxon>
        <taxon>Actinomycetota</taxon>
        <taxon>Coriobacteriia</taxon>
        <taxon>Coriobacteriales</taxon>
        <taxon>Coriobacteriaceae</taxon>
        <taxon>Parvibacter</taxon>
    </lineage>
</organism>
<dbReference type="GO" id="GO:0004825">
    <property type="term" value="F:methionine-tRNA ligase activity"/>
    <property type="evidence" value="ECO:0007669"/>
    <property type="project" value="InterPro"/>
</dbReference>
<name>A0A4T9TGH8_9ACTN</name>
<dbReference type="PANTHER" id="PTHR45765">
    <property type="entry name" value="METHIONINE--TRNA LIGASE"/>
    <property type="match status" value="1"/>
</dbReference>
<dbReference type="GO" id="GO:0005829">
    <property type="term" value="C:cytosol"/>
    <property type="evidence" value="ECO:0007669"/>
    <property type="project" value="TreeGrafter"/>
</dbReference>
<dbReference type="EMBL" id="SSTM01000006">
    <property type="protein sequence ID" value="TJW09792.1"/>
    <property type="molecule type" value="Genomic_DNA"/>
</dbReference>
<dbReference type="Gene3D" id="3.40.50.620">
    <property type="entry name" value="HUPs"/>
    <property type="match status" value="2"/>
</dbReference>
<accession>A0A4T9TGH8</accession>
<dbReference type="InterPro" id="IPR023458">
    <property type="entry name" value="Met-tRNA_ligase_1"/>
</dbReference>
<dbReference type="Pfam" id="PF09334">
    <property type="entry name" value="tRNA-synt_1g"/>
    <property type="match status" value="2"/>
</dbReference>
<keyword evidence="2 7" id="KW-0436">Ligase</keyword>
<evidence type="ECO:0000256" key="1">
    <source>
        <dbReference type="ARBA" id="ARBA00008258"/>
    </source>
</evidence>
<sequence>MADLNMSEKVEWPARAVVTAGMPYGNKPLHFGHIGGVFVPADCFARFLRDRIGTENVRFVSGTDCFGSPINEGYRKAVEAGTCDGSIADYVMANHEVQKSTLEDYQISLDIYEGSGIGHAGDVHQTVTDGFIRVLHDNGHLQLSSTLQFFDTQANTFLNGRQVHGRCPVAGCKSENAYADECDLGHQYEPADLISPVSSITGTVPEMRPVENWYFDLPAFRDYLDASAEAMEADPEIRAIVPQTVKEFLVPPIIFVKNEAYDDYLALADQLPPHVFRPAEKGKQSFELEFDTIEDRDAARPVLTGAGIRLRTGKALVPFRITGNIEWGVRAPEMEGVEGLTVWCWPESLWAPISFTIAANDARGLPRGAWRDFWCADDACVYQFIGQDNLYFYGVAQPAMWEALKPLDILTGEATETPLRQTTLVANHHMLFGKTKASSSGKVKPPTGEQLLEHYTVEQLRAHFLALGLDQKSVGFSPKPFDPDEKKRDDPRVADPVLKEGALLTNVFNRLARSCFYEAQKNFDGCMPLGAVSPDVVARVAQVLQTYEATMHRVELHSIMSQMDEFIRYANKCWTDGITAAQKLGDDAETAAQQAAASAARRQVLVDSFYLLRVAALLMHPVVPRGCETICDYLSFDFADFFSWNYDFEGMEELCSAMEIDEGAHRVQPLPPRFDFFRKHESQYK</sequence>
<keyword evidence="4 7" id="KW-0067">ATP-binding</keyword>
<comment type="similarity">
    <text evidence="1">Belongs to the class-I aminoacyl-tRNA synthetase family. MetG type 1 subfamily.</text>
</comment>
<keyword evidence="5 7" id="KW-0648">Protein biosynthesis</keyword>
<evidence type="ECO:0000256" key="3">
    <source>
        <dbReference type="ARBA" id="ARBA00022741"/>
    </source>
</evidence>
<dbReference type="InterPro" id="IPR014729">
    <property type="entry name" value="Rossmann-like_a/b/a_fold"/>
</dbReference>
<dbReference type="Gene3D" id="2.170.220.10">
    <property type="match status" value="1"/>
</dbReference>